<dbReference type="EMBL" id="AWUW01000137">
    <property type="protein sequence ID" value="ERJ64241.1"/>
    <property type="molecule type" value="Genomic_DNA"/>
</dbReference>
<proteinExistence type="predicted"/>
<keyword evidence="1" id="KW-0433">Leucine-rich repeat</keyword>
<dbReference type="AlphaFoldDB" id="A0A0E2LNF7"/>
<feature type="chain" id="PRO_5002398789" evidence="3">
    <location>
        <begin position="26"/>
        <end position="485"/>
    </location>
</feature>
<dbReference type="Proteomes" id="UP000016630">
    <property type="component" value="Unassembled WGS sequence"/>
</dbReference>
<evidence type="ECO:0000313" key="5">
    <source>
        <dbReference type="Proteomes" id="UP000016630"/>
    </source>
</evidence>
<evidence type="ECO:0000313" key="4">
    <source>
        <dbReference type="EMBL" id="ERJ64241.1"/>
    </source>
</evidence>
<dbReference type="HOGENOM" id="CLU_022366_0_0_10"/>
<keyword evidence="2" id="KW-0677">Repeat</keyword>
<evidence type="ECO:0000256" key="3">
    <source>
        <dbReference type="SAM" id="SignalP"/>
    </source>
</evidence>
<comment type="caution">
    <text evidence="4">The sequence shown here is derived from an EMBL/GenBank/DDBJ whole genome shotgun (WGS) entry which is preliminary data.</text>
</comment>
<dbReference type="InterPro" id="IPR032675">
    <property type="entry name" value="LRR_dom_sf"/>
</dbReference>
<keyword evidence="3" id="KW-0732">Signal</keyword>
<dbReference type="Gene3D" id="3.80.10.10">
    <property type="entry name" value="Ribonuclease Inhibitor"/>
    <property type="match status" value="1"/>
</dbReference>
<gene>
    <name evidence="4" type="ORF">HMPREF1555_01966</name>
</gene>
<reference evidence="4 5" key="1">
    <citation type="submission" date="2013-06" db="EMBL/GenBank/DDBJ databases">
        <authorList>
            <person name="Weinstock G."/>
            <person name="Sodergren E."/>
            <person name="Lobos E.A."/>
            <person name="Fulton L."/>
            <person name="Fulton R."/>
            <person name="Courtney L."/>
            <person name="Fronick C."/>
            <person name="O'Laughlin M."/>
            <person name="Godfrey J."/>
            <person name="Wilson R.M."/>
            <person name="Miner T."/>
            <person name="Farmer C."/>
            <person name="Delehaunty K."/>
            <person name="Cordes M."/>
            <person name="Minx P."/>
            <person name="Tomlinson C."/>
            <person name="Chen J."/>
            <person name="Wollam A."/>
            <person name="Pepin K.H."/>
            <person name="Bhonagiri V."/>
            <person name="Zhang X."/>
            <person name="Warren W."/>
            <person name="Mitreva M."/>
            <person name="Mardis E.R."/>
            <person name="Wilson R.K."/>
        </authorList>
    </citation>
    <scope>NUCLEOTIDE SEQUENCE [LARGE SCALE GENOMIC DNA]</scope>
    <source>
        <strain evidence="4 5">F0570</strain>
    </source>
</reference>
<feature type="signal peptide" evidence="3">
    <location>
        <begin position="1"/>
        <end position="25"/>
    </location>
</feature>
<sequence length="485" mass="52691">MKRKPLFSALVILSGFFGSVHPASAQKVPAPVDGERIIMELSEADVECTIKIEAEDGYANDIWADLNGNGKYDSGERLDSGEFRDVEFRQTKAIVYGKMAKFLFRGSSAGDYGATFIDISNCTGLTAFDCFANLLTELDLSKANGLTFVNCGKNQLTKLDLPANADIETLNCSKNKITSLNLSTYTKLKELYVGDNGLTALDLSANTLLEELVYSNNEVTTINLSANTNLKSLYCINNKMTGLDVAANKELKILHCNNNQLTALNLSANTKLTTLSFFNNELTNIDLSGNTALELLFCNGNKLTKLDVSANANLIALQCSNNQLTALDLSKTPKLTTLNCYSNRIKDTAMRALIESLPTITEGEGRFVPYNDDEEGGKEENVCTTEHVEMAKAKNWKVLTSWGEPFPGITALISIEGESEYSVYAQDGILYLSGMEQGLPIQVYTVGGSMMYSSVASGSAMEIQLPRGAAYVVRIGSHAIKTAMP</sequence>
<protein>
    <submittedName>
        <fullName evidence="4">Leucine Rich repeat-containing domain protein</fullName>
    </submittedName>
</protein>
<dbReference type="PANTHER" id="PTHR47566">
    <property type="match status" value="1"/>
</dbReference>
<dbReference type="RefSeq" id="WP_021665934.1">
    <property type="nucleotide sequence ID" value="NZ_KI259218.1"/>
</dbReference>
<name>A0A0E2LNF7_PORGN</name>
<dbReference type="PATRIC" id="fig|1227271.3.peg.1723"/>
<dbReference type="PANTHER" id="PTHR47566:SF1">
    <property type="entry name" value="PROTEIN NUD1"/>
    <property type="match status" value="1"/>
</dbReference>
<dbReference type="GO" id="GO:0035591">
    <property type="term" value="F:signaling adaptor activity"/>
    <property type="evidence" value="ECO:0007669"/>
    <property type="project" value="TreeGrafter"/>
</dbReference>
<dbReference type="InterPro" id="IPR052574">
    <property type="entry name" value="CDIRP"/>
</dbReference>
<evidence type="ECO:0000256" key="2">
    <source>
        <dbReference type="ARBA" id="ARBA00022737"/>
    </source>
</evidence>
<evidence type="ECO:0000256" key="1">
    <source>
        <dbReference type="ARBA" id="ARBA00022614"/>
    </source>
</evidence>
<organism evidence="4 5">
    <name type="scientific">Porphyromonas gingivalis F0570</name>
    <dbReference type="NCBI Taxonomy" id="1227271"/>
    <lineage>
        <taxon>Bacteria</taxon>
        <taxon>Pseudomonadati</taxon>
        <taxon>Bacteroidota</taxon>
        <taxon>Bacteroidia</taxon>
        <taxon>Bacteroidales</taxon>
        <taxon>Porphyromonadaceae</taxon>
        <taxon>Porphyromonas</taxon>
    </lineage>
</organism>
<accession>A0A0E2LNF7</accession>
<dbReference type="SUPFAM" id="SSF52058">
    <property type="entry name" value="L domain-like"/>
    <property type="match status" value="1"/>
</dbReference>